<proteinExistence type="predicted"/>
<dbReference type="RefSeq" id="WP_345083479.1">
    <property type="nucleotide sequence ID" value="NZ_BAABFA010000017.1"/>
</dbReference>
<accession>A0ABP8NM54</accession>
<name>A0ABP8NM54_9BACT</name>
<evidence type="ECO:0000313" key="2">
    <source>
        <dbReference type="EMBL" id="GAA4467611.1"/>
    </source>
</evidence>
<keyword evidence="3" id="KW-1185">Reference proteome</keyword>
<organism evidence="2 3">
    <name type="scientific">Nemorincola caseinilytica</name>
    <dbReference type="NCBI Taxonomy" id="2054315"/>
    <lineage>
        <taxon>Bacteria</taxon>
        <taxon>Pseudomonadati</taxon>
        <taxon>Bacteroidota</taxon>
        <taxon>Chitinophagia</taxon>
        <taxon>Chitinophagales</taxon>
        <taxon>Chitinophagaceae</taxon>
        <taxon>Nemorincola</taxon>
    </lineage>
</organism>
<feature type="domain" description="BF1531-like N-terminal" evidence="1">
    <location>
        <begin position="23"/>
        <end position="217"/>
    </location>
</feature>
<evidence type="ECO:0000313" key="3">
    <source>
        <dbReference type="Proteomes" id="UP001500067"/>
    </source>
</evidence>
<dbReference type="InterPro" id="IPR049369">
    <property type="entry name" value="BF1531-like_N"/>
</dbReference>
<dbReference type="NCBIfam" id="TIGR01686">
    <property type="entry name" value="FkbH"/>
    <property type="match status" value="1"/>
</dbReference>
<dbReference type="InterPro" id="IPR036514">
    <property type="entry name" value="SGNH_hydro_sf"/>
</dbReference>
<dbReference type="InterPro" id="IPR010037">
    <property type="entry name" value="FkbH_domain"/>
</dbReference>
<sequence length="583" mass="66499">MMLSFNHLKKNLKKDFSSFKKIKIAILSDSASQLLNNALRGYGYEVGLDLDIYEADYNQIDLQVFDPTSELYAFAPEYIYIDRSTQKLLKEHYKHDTPGQAAFADEVLKKTKNYCDTIAARLKAKIILNTYPEINDSVFGNYAAKTPSSFVYQLRKANLGLMELAQREKNVFISDLAGIQAQVGQRTVFDPKMYVNADMVYSLDLLPLIAKNVTDIILSIAGSFKKCLILDLDNTTWGGIIGDDGMEGIQIGYFGAGKIYTELQLWAKQLKKRGIILCVCSKNTEEIAREPFEKHPDMVLRMDDIAVFVANWETKVDNIRHIKNILNIGFDSMVFLDDNPFEREIVRTAIPDITVPELPEDPAEYQSYLRQLNLFETASFTEEDEQRTRQYQEEAQRNVLQQSFENEADFLASLDMRSAVKEFDTFSIPRVSQLTQRSNQFNLRTIRYTEEDIKNISSDDSFMGVSLTLEDRFGDHGLIALIILKKQDATTLFIDTWIMSCRVLKRGMENFTLNTIADYAAANGFTKVIGEYIPTKKNGIVKDHYASLGFLPADGLWQLDVAEYKKRDTFVTAKNELWTSTTS</sequence>
<dbReference type="Gene3D" id="3.40.50.1000">
    <property type="entry name" value="HAD superfamily/HAD-like"/>
    <property type="match status" value="1"/>
</dbReference>
<dbReference type="Proteomes" id="UP001500067">
    <property type="component" value="Unassembled WGS sequence"/>
</dbReference>
<gene>
    <name evidence="2" type="ORF">GCM10023093_23790</name>
</gene>
<dbReference type="Pfam" id="PF21211">
    <property type="entry name" value="FkbH_N"/>
    <property type="match status" value="1"/>
</dbReference>
<comment type="caution">
    <text evidence="2">The sequence shown here is derived from an EMBL/GenBank/DDBJ whole genome shotgun (WGS) entry which is preliminary data.</text>
</comment>
<dbReference type="NCBIfam" id="TIGR01681">
    <property type="entry name" value="HAD-SF-IIIC"/>
    <property type="match status" value="1"/>
</dbReference>
<dbReference type="Gene3D" id="3.40.50.1110">
    <property type="entry name" value="SGNH hydrolase"/>
    <property type="match status" value="1"/>
</dbReference>
<dbReference type="InterPro" id="IPR010033">
    <property type="entry name" value="HAD_SF_ppase_IIIC"/>
</dbReference>
<reference evidence="3" key="1">
    <citation type="journal article" date="2019" name="Int. J. Syst. Evol. Microbiol.">
        <title>The Global Catalogue of Microorganisms (GCM) 10K type strain sequencing project: providing services to taxonomists for standard genome sequencing and annotation.</title>
        <authorList>
            <consortium name="The Broad Institute Genomics Platform"/>
            <consortium name="The Broad Institute Genome Sequencing Center for Infectious Disease"/>
            <person name="Wu L."/>
            <person name="Ma J."/>
        </authorList>
    </citation>
    <scope>NUCLEOTIDE SEQUENCE [LARGE SCALE GENOMIC DNA]</scope>
    <source>
        <strain evidence="3">JCM 32105</strain>
    </source>
</reference>
<protein>
    <submittedName>
        <fullName evidence="2">HAD-IIIC family phosphatase</fullName>
    </submittedName>
</protein>
<evidence type="ECO:0000259" key="1">
    <source>
        <dbReference type="Pfam" id="PF21211"/>
    </source>
</evidence>
<dbReference type="SUPFAM" id="SSF56784">
    <property type="entry name" value="HAD-like"/>
    <property type="match status" value="1"/>
</dbReference>
<dbReference type="EMBL" id="BAABFA010000017">
    <property type="protein sequence ID" value="GAA4467611.1"/>
    <property type="molecule type" value="Genomic_DNA"/>
</dbReference>
<dbReference type="InterPro" id="IPR023214">
    <property type="entry name" value="HAD_sf"/>
</dbReference>
<dbReference type="InterPro" id="IPR036412">
    <property type="entry name" value="HAD-like_sf"/>
</dbReference>